<evidence type="ECO:0000313" key="2">
    <source>
        <dbReference type="EMBL" id="SET48198.1"/>
    </source>
</evidence>
<dbReference type="AlphaFoldDB" id="A0A1I0ESY2"/>
<reference evidence="2 3" key="1">
    <citation type="submission" date="2016-10" db="EMBL/GenBank/DDBJ databases">
        <authorList>
            <person name="de Groot N.N."/>
        </authorList>
    </citation>
    <scope>NUCLEOTIDE SEQUENCE [LARGE SCALE GENOMIC DNA]</scope>
    <source>
        <strain evidence="2 3">IBRC-M 10780</strain>
    </source>
</reference>
<dbReference type="Proteomes" id="UP000198618">
    <property type="component" value="Unassembled WGS sequence"/>
</dbReference>
<gene>
    <name evidence="2" type="ORF">SAMN05216389_11273</name>
</gene>
<feature type="compositionally biased region" description="Basic residues" evidence="1">
    <location>
        <begin position="33"/>
        <end position="44"/>
    </location>
</feature>
<sequence>MWQKEKLALEWVLPMWKAKVQQIRKQENLKKIRQERRKSVRRKVGSGGKRRDGSHASFLLAIESVGWKRKNRPSASS</sequence>
<protein>
    <submittedName>
        <fullName evidence="2">Uncharacterized protein</fullName>
    </submittedName>
</protein>
<feature type="region of interest" description="Disordered" evidence="1">
    <location>
        <begin position="33"/>
        <end position="55"/>
    </location>
</feature>
<evidence type="ECO:0000256" key="1">
    <source>
        <dbReference type="SAM" id="MobiDB-lite"/>
    </source>
</evidence>
<organism evidence="2 3">
    <name type="scientific">Oceanobacillus limi</name>
    <dbReference type="NCBI Taxonomy" id="930131"/>
    <lineage>
        <taxon>Bacteria</taxon>
        <taxon>Bacillati</taxon>
        <taxon>Bacillota</taxon>
        <taxon>Bacilli</taxon>
        <taxon>Bacillales</taxon>
        <taxon>Bacillaceae</taxon>
        <taxon>Oceanobacillus</taxon>
    </lineage>
</organism>
<dbReference type="EMBL" id="FOHE01000012">
    <property type="protein sequence ID" value="SET48198.1"/>
    <property type="molecule type" value="Genomic_DNA"/>
</dbReference>
<keyword evidence="3" id="KW-1185">Reference proteome</keyword>
<evidence type="ECO:0000313" key="3">
    <source>
        <dbReference type="Proteomes" id="UP000198618"/>
    </source>
</evidence>
<name>A0A1I0ESY2_9BACI</name>
<proteinExistence type="predicted"/>
<accession>A0A1I0ESY2</accession>